<protein>
    <recommendedName>
        <fullName evidence="4">Flagellar hook-associated protein 1</fullName>
    </recommendedName>
</protein>
<evidence type="ECO:0000259" key="7">
    <source>
        <dbReference type="Pfam" id="PF06429"/>
    </source>
</evidence>
<dbReference type="InterPro" id="IPR010930">
    <property type="entry name" value="Flg_bb/hook_C_dom"/>
</dbReference>
<gene>
    <name evidence="9" type="ORF">J5V48_01670</name>
</gene>
<evidence type="ECO:0000256" key="3">
    <source>
        <dbReference type="ARBA" id="ARBA00009677"/>
    </source>
</evidence>
<dbReference type="PRINTS" id="PR01005">
    <property type="entry name" value="FLGHOOKAP1"/>
</dbReference>
<dbReference type="InterPro" id="IPR053927">
    <property type="entry name" value="FlgK_helical"/>
</dbReference>
<comment type="subcellular location">
    <subcellularLocation>
        <location evidence="1">Bacterial flagellum</location>
    </subcellularLocation>
    <subcellularLocation>
        <location evidence="2">Secreted</location>
    </subcellularLocation>
</comment>
<dbReference type="PROSITE" id="PS00588">
    <property type="entry name" value="FLAGELLA_BB_ROD"/>
    <property type="match status" value="1"/>
</dbReference>
<dbReference type="InterPro" id="IPR002371">
    <property type="entry name" value="FlgK"/>
</dbReference>
<evidence type="ECO:0000256" key="4">
    <source>
        <dbReference type="ARBA" id="ARBA00016244"/>
    </source>
</evidence>
<keyword evidence="6" id="KW-0975">Bacterial flagellum</keyword>
<dbReference type="RefSeq" id="WP_219936298.1">
    <property type="nucleotide sequence ID" value="NZ_JAGFNY010000002.1"/>
</dbReference>
<evidence type="ECO:0000256" key="5">
    <source>
        <dbReference type="ARBA" id="ARBA00022525"/>
    </source>
</evidence>
<dbReference type="PANTHER" id="PTHR30033">
    <property type="entry name" value="FLAGELLAR HOOK-ASSOCIATED PROTEIN 1"/>
    <property type="match status" value="1"/>
</dbReference>
<dbReference type="SUPFAM" id="SSF64518">
    <property type="entry name" value="Phase 1 flagellin"/>
    <property type="match status" value="1"/>
</dbReference>
<keyword evidence="5" id="KW-0964">Secreted</keyword>
<feature type="domain" description="Flagellar hook-associated protein FlgK helical" evidence="8">
    <location>
        <begin position="86"/>
        <end position="329"/>
    </location>
</feature>
<keyword evidence="10" id="KW-1185">Reference proteome</keyword>
<sequence length="692" mass="74105">MSTDLIITGKYGVLNSQKLLNATSNNINNVNTEGYVRKETQTYTSCVDWGVGATYTRRVYDKYVQRQLFVDNGIASYYNAFGLGMKTTDSVLSDADMSIAKAASSFFDELSTAANTPTSSASRNNAKSKLENLVLRINSATESMVDSLKDTNSKITDDIDDINSYSYAICKINAQIRSLSLSDNSVNNEIYMQMLDERDRLIGELSNLASVNVKEQQDGCLAVYMDQGMLLANGDTYATLSSEANQFDNTKTDVYMHYNGLNGPSNQNTGKVKLSNNQIGGSLGGYLNSTDQIRNSMRELGKLTVALADALNVQNKAGFTLEDIAGDNLLNIPSVWGTSNQSGINDNSILATFNEGQGSNVQGYDFQVSFVDGELNVYRVDEGKGKVNITADLPAGAVSEAGGKTYINLSEYGITLTMNKDLTTLKNDGTIFLVQPTMMVGSLVSSNVSKPEDFAFASAVRTRTASDNYGNATISLSRCTNTGAAYGVSVDPTTKHPVFNAGAPTQIQIDNAGNYLIKDSAGNLLGRAPASCNGVNVLANAVTYDAAAGAFTTTPMRDYGYDVSVSGTVKDNDKFYIEINTGGQADNSNGNALIALRNKTIVRTTGSEQVTTFNDGYANLLAKVGSDVSAASANYEAAVAKQEQTQKLYDSSAGVNLDEEAANLLMFQQSYSACSKIIEASQTVFNALLNAM</sequence>
<comment type="similarity">
    <text evidence="3">Belongs to the flagella basal body rod proteins family.</text>
</comment>
<reference evidence="9 10" key="1">
    <citation type="submission" date="2021-03" db="EMBL/GenBank/DDBJ databases">
        <title>Succinivibrio sp. nov. isolated from feces of cow.</title>
        <authorList>
            <person name="Choi J.-Y."/>
        </authorList>
    </citation>
    <scope>NUCLEOTIDE SEQUENCE [LARGE SCALE GENOMIC DNA]</scope>
    <source>
        <strain evidence="9 10">AGMB01872</strain>
    </source>
</reference>
<proteinExistence type="inferred from homology"/>
<dbReference type="Pfam" id="PF06429">
    <property type="entry name" value="Flg_bbr_C"/>
    <property type="match status" value="1"/>
</dbReference>
<dbReference type="Pfam" id="PF22638">
    <property type="entry name" value="FlgK_D1"/>
    <property type="match status" value="1"/>
</dbReference>
<dbReference type="PANTHER" id="PTHR30033:SF2">
    <property type="entry name" value="FLAGELLAR HOOK PROTEIN"/>
    <property type="match status" value="1"/>
</dbReference>
<evidence type="ECO:0000256" key="1">
    <source>
        <dbReference type="ARBA" id="ARBA00004365"/>
    </source>
</evidence>
<organism evidence="9 10">
    <name type="scientific">Succinivibrio faecicola</name>
    <dbReference type="NCBI Taxonomy" id="2820300"/>
    <lineage>
        <taxon>Bacteria</taxon>
        <taxon>Pseudomonadati</taxon>
        <taxon>Pseudomonadota</taxon>
        <taxon>Gammaproteobacteria</taxon>
        <taxon>Aeromonadales</taxon>
        <taxon>Succinivibrionaceae</taxon>
        <taxon>Succinivibrio</taxon>
    </lineage>
</organism>
<feature type="domain" description="Flagellar basal-body/hook protein C-terminal" evidence="7">
    <location>
        <begin position="651"/>
        <end position="690"/>
    </location>
</feature>
<evidence type="ECO:0000256" key="6">
    <source>
        <dbReference type="ARBA" id="ARBA00023143"/>
    </source>
</evidence>
<evidence type="ECO:0000313" key="10">
    <source>
        <dbReference type="Proteomes" id="UP000731465"/>
    </source>
</evidence>
<accession>A0ABS7DER1</accession>
<comment type="caution">
    <text evidence="9">The sequence shown here is derived from an EMBL/GenBank/DDBJ whole genome shotgun (WGS) entry which is preliminary data.</text>
</comment>
<name>A0ABS7DER1_9GAMM</name>
<evidence type="ECO:0000259" key="8">
    <source>
        <dbReference type="Pfam" id="PF22638"/>
    </source>
</evidence>
<dbReference type="Proteomes" id="UP000731465">
    <property type="component" value="Unassembled WGS sequence"/>
</dbReference>
<dbReference type="InterPro" id="IPR019776">
    <property type="entry name" value="Flagellar_basal_body_rod_CS"/>
</dbReference>
<dbReference type="EMBL" id="JAGFNY010000002">
    <property type="protein sequence ID" value="MBW7569597.1"/>
    <property type="molecule type" value="Genomic_DNA"/>
</dbReference>
<evidence type="ECO:0000256" key="2">
    <source>
        <dbReference type="ARBA" id="ARBA00004613"/>
    </source>
</evidence>
<evidence type="ECO:0000313" key="9">
    <source>
        <dbReference type="EMBL" id="MBW7569597.1"/>
    </source>
</evidence>